<dbReference type="AlphaFoldDB" id="A0A7W3NI56"/>
<proteinExistence type="predicted"/>
<keyword evidence="2" id="KW-1185">Reference proteome</keyword>
<dbReference type="RefSeq" id="WP_182774330.1">
    <property type="nucleotide sequence ID" value="NZ_BAAAHW010000016.1"/>
</dbReference>
<dbReference type="Proteomes" id="UP000577386">
    <property type="component" value="Unassembled WGS sequence"/>
</dbReference>
<sequence>MRIDVFSAVFRITERCMTEGSALDGGGERGKAHSTEADFTANDRGGGVVGALQTGYGALGSGDTGLSVLSQAEHFLGFDSEVPTGNPVGNEGAIGVADVCEDLRERSFRGLSAAGIGECVTFNDGLAGQPTTERL</sequence>
<evidence type="ECO:0000313" key="2">
    <source>
        <dbReference type="Proteomes" id="UP000577386"/>
    </source>
</evidence>
<organism evidence="1 2">
    <name type="scientific">Streptomyces murinus</name>
    <dbReference type="NCBI Taxonomy" id="33900"/>
    <lineage>
        <taxon>Bacteria</taxon>
        <taxon>Bacillati</taxon>
        <taxon>Actinomycetota</taxon>
        <taxon>Actinomycetes</taxon>
        <taxon>Kitasatosporales</taxon>
        <taxon>Streptomycetaceae</taxon>
        <taxon>Streptomyces</taxon>
    </lineage>
</organism>
<accession>A0A7W3NI56</accession>
<comment type="caution">
    <text evidence="1">The sequence shown here is derived from an EMBL/GenBank/DDBJ whole genome shotgun (WGS) entry which is preliminary data.</text>
</comment>
<dbReference type="EMBL" id="JACJIJ010000001">
    <property type="protein sequence ID" value="MBA9050888.1"/>
    <property type="molecule type" value="Genomic_DNA"/>
</dbReference>
<protein>
    <submittedName>
        <fullName evidence="1">Uncharacterized protein</fullName>
    </submittedName>
</protein>
<gene>
    <name evidence="1" type="ORF">HDA42_000063</name>
</gene>
<name>A0A7W3NI56_STRMR</name>
<reference evidence="1 2" key="1">
    <citation type="submission" date="2020-08" db="EMBL/GenBank/DDBJ databases">
        <title>Sequencing the genomes of 1000 actinobacteria strains.</title>
        <authorList>
            <person name="Klenk H.-P."/>
        </authorList>
    </citation>
    <scope>NUCLEOTIDE SEQUENCE [LARGE SCALE GENOMIC DNA]</scope>
    <source>
        <strain evidence="1 2">DSM 41827</strain>
    </source>
</reference>
<evidence type="ECO:0000313" key="1">
    <source>
        <dbReference type="EMBL" id="MBA9050888.1"/>
    </source>
</evidence>